<comment type="caution">
    <text evidence="3">The sequence shown here is derived from an EMBL/GenBank/DDBJ whole genome shotgun (WGS) entry which is preliminary data.</text>
</comment>
<sequence>MESINVVIDDSTSNKISDVETDVETSYQQLEETVCERDAESNDERIDSKPEHVPINKGPSIRVQKNHPKDLIIGNPDQGITTKRNNDVISNSCFVSKFEPKNVKEALNDEFWICTMQEELNQFKRSEVWDLVPRPDGINVIGTKWVYKNKSDENGVVTRNKARLVAQGYTQVEGIDFDETFAPVARLESIRLLLGVA</sequence>
<reference evidence="3 4" key="1">
    <citation type="journal article" date="2018" name="Front. Plant Sci.">
        <title>Red Clover (Trifolium pratense) and Zigzag Clover (T. medium) - A Picture of Genomic Similarities and Differences.</title>
        <authorList>
            <person name="Dluhosova J."/>
            <person name="Istvanek J."/>
            <person name="Nedelnik J."/>
            <person name="Repkova J."/>
        </authorList>
    </citation>
    <scope>NUCLEOTIDE SEQUENCE [LARGE SCALE GENOMIC DNA]</scope>
    <source>
        <strain evidence="4">cv. 10/8</strain>
        <tissue evidence="3">Leaf</tissue>
    </source>
</reference>
<evidence type="ECO:0000313" key="4">
    <source>
        <dbReference type="Proteomes" id="UP000265520"/>
    </source>
</evidence>
<protein>
    <submittedName>
        <fullName evidence="3">Gag-pol polyprotein</fullName>
    </submittedName>
</protein>
<evidence type="ECO:0000313" key="3">
    <source>
        <dbReference type="EMBL" id="MCI10538.1"/>
    </source>
</evidence>
<name>A0A392PEL0_9FABA</name>
<dbReference type="Proteomes" id="UP000265520">
    <property type="component" value="Unassembled WGS sequence"/>
</dbReference>
<feature type="compositionally biased region" description="Basic and acidic residues" evidence="1">
    <location>
        <begin position="34"/>
        <end position="54"/>
    </location>
</feature>
<accession>A0A392PEL0</accession>
<feature type="non-terminal residue" evidence="3">
    <location>
        <position position="197"/>
    </location>
</feature>
<proteinExistence type="predicted"/>
<dbReference type="Pfam" id="PF07727">
    <property type="entry name" value="RVT_2"/>
    <property type="match status" value="1"/>
</dbReference>
<evidence type="ECO:0000256" key="1">
    <source>
        <dbReference type="SAM" id="MobiDB-lite"/>
    </source>
</evidence>
<dbReference type="InterPro" id="IPR013103">
    <property type="entry name" value="RVT_2"/>
</dbReference>
<evidence type="ECO:0000259" key="2">
    <source>
        <dbReference type="Pfam" id="PF07727"/>
    </source>
</evidence>
<dbReference type="EMBL" id="LXQA010076651">
    <property type="protein sequence ID" value="MCI10538.1"/>
    <property type="molecule type" value="Genomic_DNA"/>
</dbReference>
<feature type="region of interest" description="Disordered" evidence="1">
    <location>
        <begin position="34"/>
        <end position="58"/>
    </location>
</feature>
<organism evidence="3 4">
    <name type="scientific">Trifolium medium</name>
    <dbReference type="NCBI Taxonomy" id="97028"/>
    <lineage>
        <taxon>Eukaryota</taxon>
        <taxon>Viridiplantae</taxon>
        <taxon>Streptophyta</taxon>
        <taxon>Embryophyta</taxon>
        <taxon>Tracheophyta</taxon>
        <taxon>Spermatophyta</taxon>
        <taxon>Magnoliopsida</taxon>
        <taxon>eudicotyledons</taxon>
        <taxon>Gunneridae</taxon>
        <taxon>Pentapetalae</taxon>
        <taxon>rosids</taxon>
        <taxon>fabids</taxon>
        <taxon>Fabales</taxon>
        <taxon>Fabaceae</taxon>
        <taxon>Papilionoideae</taxon>
        <taxon>50 kb inversion clade</taxon>
        <taxon>NPAAA clade</taxon>
        <taxon>Hologalegina</taxon>
        <taxon>IRL clade</taxon>
        <taxon>Trifolieae</taxon>
        <taxon>Trifolium</taxon>
    </lineage>
</organism>
<keyword evidence="4" id="KW-1185">Reference proteome</keyword>
<feature type="domain" description="Reverse transcriptase Ty1/copia-type" evidence="2">
    <location>
        <begin position="127"/>
        <end position="197"/>
    </location>
</feature>
<dbReference type="AlphaFoldDB" id="A0A392PEL0"/>